<dbReference type="AlphaFoldDB" id="A0A1Y1RTC5"/>
<name>A0A1Y1RTC5_9SPIO</name>
<evidence type="ECO:0000313" key="2">
    <source>
        <dbReference type="EMBL" id="ORC30677.1"/>
    </source>
</evidence>
<proteinExistence type="predicted"/>
<organism evidence="2 3">
    <name type="scientific">Marispirochaeta aestuarii</name>
    <dbReference type="NCBI Taxonomy" id="1963862"/>
    <lineage>
        <taxon>Bacteria</taxon>
        <taxon>Pseudomonadati</taxon>
        <taxon>Spirochaetota</taxon>
        <taxon>Spirochaetia</taxon>
        <taxon>Spirochaetales</taxon>
        <taxon>Spirochaetaceae</taxon>
        <taxon>Marispirochaeta</taxon>
    </lineage>
</organism>
<keyword evidence="1" id="KW-0732">Signal</keyword>
<evidence type="ECO:0000256" key="1">
    <source>
        <dbReference type="SAM" id="SignalP"/>
    </source>
</evidence>
<accession>A0A1Y1RTC5</accession>
<feature type="chain" id="PRO_5010986029" description="PEGA domain-containing protein" evidence="1">
    <location>
        <begin position="23"/>
        <end position="322"/>
    </location>
</feature>
<comment type="caution">
    <text evidence="2">The sequence shown here is derived from an EMBL/GenBank/DDBJ whole genome shotgun (WGS) entry which is preliminary data.</text>
</comment>
<dbReference type="EMBL" id="MWQY01000030">
    <property type="protein sequence ID" value="ORC30677.1"/>
    <property type="molecule type" value="Genomic_DNA"/>
</dbReference>
<dbReference type="OrthoDB" id="358240at2"/>
<dbReference type="Proteomes" id="UP000192343">
    <property type="component" value="Unassembled WGS sequence"/>
</dbReference>
<evidence type="ECO:0000313" key="3">
    <source>
        <dbReference type="Proteomes" id="UP000192343"/>
    </source>
</evidence>
<protein>
    <recommendedName>
        <fullName evidence="4">PEGA domain-containing protein</fullName>
    </recommendedName>
</protein>
<keyword evidence="3" id="KW-1185">Reference proteome</keyword>
<reference evidence="2 3" key="1">
    <citation type="submission" date="2017-03" db="EMBL/GenBank/DDBJ databases">
        <title>Draft Genome sequence of Marispirochaeta sp. strain JC444.</title>
        <authorList>
            <person name="Shivani Y."/>
            <person name="Subhash Y."/>
            <person name="Sasikala C."/>
            <person name="Ramana C."/>
        </authorList>
    </citation>
    <scope>NUCLEOTIDE SEQUENCE [LARGE SCALE GENOMIC DNA]</scope>
    <source>
        <strain evidence="2 3">JC444</strain>
    </source>
</reference>
<dbReference type="STRING" id="1963862.B4O97_17985"/>
<feature type="signal peptide" evidence="1">
    <location>
        <begin position="1"/>
        <end position="22"/>
    </location>
</feature>
<dbReference type="RefSeq" id="WP_083052906.1">
    <property type="nucleotide sequence ID" value="NZ_MWQY01000030.1"/>
</dbReference>
<gene>
    <name evidence="2" type="ORF">B4O97_17985</name>
</gene>
<evidence type="ECO:0008006" key="4">
    <source>
        <dbReference type="Google" id="ProtNLM"/>
    </source>
</evidence>
<sequence>MKSVFPILLILILSLPVSPALTADAVRGSVVDILEVRADKQPEASFTIEELVSLDLGANTEFITGVEIELSIPEELRRLRDSFAVYLYRRVDPRPETTGMRRYFGESLNYYIVPAARKMYIQIPLRKDTELPRNPETVLLRNQVTVEDFPLILTVLPIMKGIPSDIYSAPLKIKAYPYLAAEGILDLTVTAPDEHPYTLRIDGRELEYREKGYLLSEGIHEVSIESSAYMPVKRSVSITRGTRTGQNIVLEKKEPRINFETPEGTLIFLDGQRVSGASLKVEEGVHTVVFKLGDYSMTREFEVLGGKTYTITLFLDVFVKEN</sequence>